<evidence type="ECO:0000313" key="1">
    <source>
        <dbReference type="EMBL" id="GIF01366.1"/>
    </source>
</evidence>
<comment type="caution">
    <text evidence="1">The sequence shown here is derived from an EMBL/GenBank/DDBJ whole genome shotgun (WGS) entry which is preliminary data.</text>
</comment>
<proteinExistence type="predicted"/>
<dbReference type="SUPFAM" id="SSF63825">
    <property type="entry name" value="YWTD domain"/>
    <property type="match status" value="1"/>
</dbReference>
<sequence>MIDRLRAAGGLARAAGLATALAAAGVLLFTPPPQPEPPGPQAAALVWPAARRTVLPADLPDGTAFTPETFADARTAIGTAPTPDGKFLRLVVRQGGGALRELRRLPTAGNPSVAAVASQGTTLAWVENAADAMRVWTADLAGKAAPRQLTADTGVARFYQSQYDLVIAEGRVHWAGDAPGGGTEIRSVALTGGPVAVRTEPGTWQLSAWPWLVDGVAAASGATTLRNLSTRQDVRIAAPDRSVTNCSPTWCRVVSFDDDGFPRIELMHPDGSERREVATGEVETQIPDIAIMDRFEVYAKVDANATLTGNAQILLYEIATRRTVEISPDASGVEFHAGVLWWTTGTQESFVRHALDLRTI</sequence>
<organism evidence="1 2">
    <name type="scientific">Paractinoplanes rishiriensis</name>
    <dbReference type="NCBI Taxonomy" id="1050105"/>
    <lineage>
        <taxon>Bacteria</taxon>
        <taxon>Bacillati</taxon>
        <taxon>Actinomycetota</taxon>
        <taxon>Actinomycetes</taxon>
        <taxon>Micromonosporales</taxon>
        <taxon>Micromonosporaceae</taxon>
        <taxon>Paractinoplanes</taxon>
    </lineage>
</organism>
<name>A0A919K9L1_9ACTN</name>
<dbReference type="AlphaFoldDB" id="A0A919K9L1"/>
<dbReference type="RefSeq" id="WP_203790073.1">
    <property type="nucleotide sequence ID" value="NZ_BOMV01000102.1"/>
</dbReference>
<dbReference type="Proteomes" id="UP000636960">
    <property type="component" value="Unassembled WGS sequence"/>
</dbReference>
<evidence type="ECO:0000313" key="2">
    <source>
        <dbReference type="Proteomes" id="UP000636960"/>
    </source>
</evidence>
<dbReference type="EMBL" id="BOMV01000102">
    <property type="protein sequence ID" value="GIF01366.1"/>
    <property type="molecule type" value="Genomic_DNA"/>
</dbReference>
<gene>
    <name evidence="1" type="ORF">Ari01nite_88300</name>
</gene>
<keyword evidence="2" id="KW-1185">Reference proteome</keyword>
<protein>
    <submittedName>
        <fullName evidence="1">Uncharacterized protein</fullName>
    </submittedName>
</protein>
<reference evidence="1" key="1">
    <citation type="submission" date="2021-01" db="EMBL/GenBank/DDBJ databases">
        <title>Whole genome shotgun sequence of Actinoplanes rishiriensis NBRC 108556.</title>
        <authorList>
            <person name="Komaki H."/>
            <person name="Tamura T."/>
        </authorList>
    </citation>
    <scope>NUCLEOTIDE SEQUENCE</scope>
    <source>
        <strain evidence="1">NBRC 108556</strain>
    </source>
</reference>
<accession>A0A919K9L1</accession>